<evidence type="ECO:0000313" key="2">
    <source>
        <dbReference type="EMBL" id="CAE0367518.1"/>
    </source>
</evidence>
<organism evidence="2">
    <name type="scientific">Aureoumbra lagunensis</name>
    <dbReference type="NCBI Taxonomy" id="44058"/>
    <lineage>
        <taxon>Eukaryota</taxon>
        <taxon>Sar</taxon>
        <taxon>Stramenopiles</taxon>
        <taxon>Ochrophyta</taxon>
        <taxon>Pelagophyceae</taxon>
        <taxon>Pelagomonadales</taxon>
        <taxon>Aureoumbra</taxon>
    </lineage>
</organism>
<protein>
    <submittedName>
        <fullName evidence="2">Uncharacterized protein</fullName>
    </submittedName>
</protein>
<proteinExistence type="predicted"/>
<sequence>MTDKRSPLRPKDSNTIFSDWTSTFNLFSKKADNQSPQQGGNGQFLWDFFLPQIPDESSSTVTAAKDPPHTPMTEVKSDDECANDNPDSSDDDSVFSEPAWSQVARRRSDIKRRATVFETNKEAEKVENDVDLDLIIVENQPIVKNLESLIEDVAVAGPEKFRRVVSSTLRTVGPSDLVPEVKCFDSKTGVFLVKSKININGCEIVELLVERVWIDFILMRNELCARIGNDESTQHLCTNILARIPRKRFRSVIKATARNVLKGARKGELKWQQKQIGKLNKFLQSAVNFVTEVKSIATFRSGLGCFEVEDLLLCFLCQGGTISDAVTTENRVNNLTLVEKFL</sequence>
<gene>
    <name evidence="2" type="ORF">ALAG00032_LOCUS8275</name>
</gene>
<reference evidence="2" key="1">
    <citation type="submission" date="2021-01" db="EMBL/GenBank/DDBJ databases">
        <authorList>
            <person name="Corre E."/>
            <person name="Pelletier E."/>
            <person name="Niang G."/>
            <person name="Scheremetjew M."/>
            <person name="Finn R."/>
            <person name="Kale V."/>
            <person name="Holt S."/>
            <person name="Cochrane G."/>
            <person name="Meng A."/>
            <person name="Brown T."/>
            <person name="Cohen L."/>
        </authorList>
    </citation>
    <scope>NUCLEOTIDE SEQUENCE</scope>
    <source>
        <strain evidence="2">CCMP1510</strain>
    </source>
</reference>
<feature type="region of interest" description="Disordered" evidence="1">
    <location>
        <begin position="57"/>
        <end position="98"/>
    </location>
</feature>
<accession>A0A7S3JWT1</accession>
<dbReference type="EMBL" id="HBIJ01012152">
    <property type="protein sequence ID" value="CAE0367518.1"/>
    <property type="molecule type" value="Transcribed_RNA"/>
</dbReference>
<evidence type="ECO:0000256" key="1">
    <source>
        <dbReference type="SAM" id="MobiDB-lite"/>
    </source>
</evidence>
<dbReference type="AlphaFoldDB" id="A0A7S3JWT1"/>
<name>A0A7S3JWT1_9STRA</name>